<name>A0A497XS44_9AQUI</name>
<dbReference type="GO" id="GO:0006171">
    <property type="term" value="P:cAMP biosynthetic process"/>
    <property type="evidence" value="ECO:0007669"/>
    <property type="project" value="TreeGrafter"/>
</dbReference>
<evidence type="ECO:0000256" key="2">
    <source>
        <dbReference type="ARBA" id="ARBA00005381"/>
    </source>
</evidence>
<dbReference type="FunFam" id="3.30.70.1230:FF:000016">
    <property type="entry name" value="Adenylate/guanylate cyclase domain-containing protein"/>
    <property type="match status" value="1"/>
</dbReference>
<organism evidence="9 10">
    <name type="scientific">Hydrogenivirga caldilitoris</name>
    <dbReference type="NCBI Taxonomy" id="246264"/>
    <lineage>
        <taxon>Bacteria</taxon>
        <taxon>Pseudomonadati</taxon>
        <taxon>Aquificota</taxon>
        <taxon>Aquificia</taxon>
        <taxon>Aquificales</taxon>
        <taxon>Aquificaceae</taxon>
        <taxon>Hydrogenivirga</taxon>
    </lineage>
</organism>
<dbReference type="PROSITE" id="PS50125">
    <property type="entry name" value="GUANYLATE_CYCLASE_2"/>
    <property type="match status" value="1"/>
</dbReference>
<dbReference type="EMBL" id="RCCJ01000001">
    <property type="protein sequence ID" value="RLJ70919.1"/>
    <property type="molecule type" value="Genomic_DNA"/>
</dbReference>
<evidence type="ECO:0000256" key="3">
    <source>
        <dbReference type="ARBA" id="ARBA00022475"/>
    </source>
</evidence>
<evidence type="ECO:0000256" key="5">
    <source>
        <dbReference type="ARBA" id="ARBA00022989"/>
    </source>
</evidence>
<keyword evidence="4 7" id="KW-0812">Transmembrane</keyword>
<comment type="similarity">
    <text evidence="2">Belongs to the adenylyl cyclase class-3 family.</text>
</comment>
<feature type="transmembrane region" description="Helical" evidence="7">
    <location>
        <begin position="325"/>
        <end position="344"/>
    </location>
</feature>
<dbReference type="InterPro" id="IPR001054">
    <property type="entry name" value="A/G_cyclase"/>
</dbReference>
<evidence type="ECO:0000313" key="9">
    <source>
        <dbReference type="EMBL" id="RLJ70919.1"/>
    </source>
</evidence>
<keyword evidence="5 7" id="KW-1133">Transmembrane helix</keyword>
<keyword evidence="6 7" id="KW-0472">Membrane</keyword>
<dbReference type="GO" id="GO:0030313">
    <property type="term" value="C:cell envelope"/>
    <property type="evidence" value="ECO:0007669"/>
    <property type="project" value="UniProtKB-SubCell"/>
</dbReference>
<evidence type="ECO:0000256" key="1">
    <source>
        <dbReference type="ARBA" id="ARBA00004196"/>
    </source>
</evidence>
<evidence type="ECO:0000313" key="10">
    <source>
        <dbReference type="Proteomes" id="UP000267841"/>
    </source>
</evidence>
<evidence type="ECO:0000256" key="6">
    <source>
        <dbReference type="ARBA" id="ARBA00023136"/>
    </source>
</evidence>
<dbReference type="PANTHER" id="PTHR43081:SF1">
    <property type="entry name" value="ADENYLATE CYCLASE, TERMINAL-DIFFERENTIATION SPECIFIC"/>
    <property type="match status" value="1"/>
</dbReference>
<reference evidence="9 10" key="1">
    <citation type="submission" date="2018-10" db="EMBL/GenBank/DDBJ databases">
        <title>Genomic Encyclopedia of Archaeal and Bacterial Type Strains, Phase II (KMG-II): from individual species to whole genera.</title>
        <authorList>
            <person name="Goeker M."/>
        </authorList>
    </citation>
    <scope>NUCLEOTIDE SEQUENCE [LARGE SCALE GENOMIC DNA]</scope>
    <source>
        <strain evidence="9 10">DSM 16510</strain>
    </source>
</reference>
<protein>
    <submittedName>
        <fullName evidence="9">Adenylate cyclase</fullName>
    </submittedName>
</protein>
<keyword evidence="10" id="KW-1185">Reference proteome</keyword>
<dbReference type="InterPro" id="IPR029787">
    <property type="entry name" value="Nucleotide_cyclase"/>
</dbReference>
<comment type="subcellular location">
    <subcellularLocation>
        <location evidence="1">Cell envelope</location>
    </subcellularLocation>
</comment>
<dbReference type="OrthoDB" id="9806704at2"/>
<proteinExistence type="inferred from homology"/>
<comment type="caution">
    <text evidence="9">The sequence shown here is derived from an EMBL/GenBank/DDBJ whole genome shotgun (WGS) entry which is preliminary data.</text>
</comment>
<dbReference type="SMART" id="SM00044">
    <property type="entry name" value="CYCc"/>
    <property type="match status" value="1"/>
</dbReference>
<feature type="transmembrane region" description="Helical" evidence="7">
    <location>
        <begin position="351"/>
        <end position="372"/>
    </location>
</feature>
<dbReference type="Pfam" id="PF05226">
    <property type="entry name" value="CHASE2"/>
    <property type="match status" value="1"/>
</dbReference>
<accession>A0A497XS44</accession>
<dbReference type="SMART" id="SM01080">
    <property type="entry name" value="CHASE2"/>
    <property type="match status" value="1"/>
</dbReference>
<dbReference type="PANTHER" id="PTHR43081">
    <property type="entry name" value="ADENYLATE CYCLASE, TERMINAL-DIFFERENTIATION SPECIFIC-RELATED"/>
    <property type="match status" value="1"/>
</dbReference>
<dbReference type="Pfam" id="PF00211">
    <property type="entry name" value="Guanylate_cyc"/>
    <property type="match status" value="1"/>
</dbReference>
<dbReference type="InterPro" id="IPR050697">
    <property type="entry name" value="Adenylyl/Guanylyl_Cyclase_3/4"/>
</dbReference>
<dbReference type="Proteomes" id="UP000267841">
    <property type="component" value="Unassembled WGS sequence"/>
</dbReference>
<dbReference type="GO" id="GO:0035556">
    <property type="term" value="P:intracellular signal transduction"/>
    <property type="evidence" value="ECO:0007669"/>
    <property type="project" value="InterPro"/>
</dbReference>
<dbReference type="InterPro" id="IPR007890">
    <property type="entry name" value="CHASE2"/>
</dbReference>
<keyword evidence="3" id="KW-1003">Cell membrane</keyword>
<dbReference type="AlphaFoldDB" id="A0A497XS44"/>
<dbReference type="CDD" id="cd07302">
    <property type="entry name" value="CHD"/>
    <property type="match status" value="1"/>
</dbReference>
<gene>
    <name evidence="9" type="ORF">BCF55_1207</name>
</gene>
<dbReference type="Gene3D" id="3.30.70.1230">
    <property type="entry name" value="Nucleotide cyclase"/>
    <property type="match status" value="1"/>
</dbReference>
<evidence type="ECO:0000256" key="4">
    <source>
        <dbReference type="ARBA" id="ARBA00022692"/>
    </source>
</evidence>
<evidence type="ECO:0000256" key="7">
    <source>
        <dbReference type="SAM" id="Phobius"/>
    </source>
</evidence>
<sequence length="690" mass="78350">MLYRLLAFFLVGGVLALIYVLKPALIERVSLRIEDTKFYVRKSLGQSPKPTDKVVVVAIDEKSVNKLGRWPWSRKVIAKLISELSVAKVTALDIVFSEPENEESDRELARSIAQAGNVVLGFFFRLNSTQKEDPYALNLLRESEFLRYTLKTKKVGLLDIPYVELSLPEFMSGALSAGYLNAEPDVDAIYRKYTLAHLFRGSVYLPLALQALRFYEGKDIHMELSEGGIDKLLFKGEEVPIYEGRFHRINFYDPDELKVVSAVDIIEGRVPREKIEGKAVFVGATEIGIYDVRPTPLDPVMPGVFLHAFAFSNFEEFHFIKQSPYLDLSIIYLMAGIPFLLITIRKFAHRFFFYTTLLVCYPTVSYGLFSLGSYDLNLSYPLLALILSLISQEGLKIITAERNIRELRKAFSSYVSPQLLEIITRNPDKLRLGGEKREITVLFSDIRGFTSLSENLKPEELVNLLNEFLTPMTDIILSQGGTLDKYIGDAIMAIFNAPVDVDRHADRACKSALEMVKALKGINHTFKETFGVTLDIGIGINTGEAVVGNMGSKQRFDYTAIGDTVNLASRLESLNKLYGTRIIISEYTKEKLVDNFLTRALDKVVVKGRREAVKIYELLEDTEENREKAERFEKALEQYFAGNFESAMLLFEEVSMRFGDKPSFVLLKRCREMIEKPPKNWKGIYVAREK</sequence>
<dbReference type="RefSeq" id="WP_121011420.1">
    <property type="nucleotide sequence ID" value="NZ_RCCJ01000001.1"/>
</dbReference>
<feature type="domain" description="Guanylate cyclase" evidence="8">
    <location>
        <begin position="440"/>
        <end position="572"/>
    </location>
</feature>
<dbReference type="SUPFAM" id="SSF55073">
    <property type="entry name" value="Nucleotide cyclase"/>
    <property type="match status" value="1"/>
</dbReference>
<dbReference type="GO" id="GO:0004016">
    <property type="term" value="F:adenylate cyclase activity"/>
    <property type="evidence" value="ECO:0007669"/>
    <property type="project" value="UniProtKB-ARBA"/>
</dbReference>
<evidence type="ECO:0000259" key="8">
    <source>
        <dbReference type="PROSITE" id="PS50125"/>
    </source>
</evidence>